<accession>A0A3M7AGB2</accession>
<feature type="compositionally biased region" description="Basic and acidic residues" evidence="8">
    <location>
        <begin position="308"/>
        <end position="320"/>
    </location>
</feature>
<name>A0A3M7AGB2_HORWE</name>
<dbReference type="InterPro" id="IPR008930">
    <property type="entry name" value="Terpenoid_cyclase/PrenylTrfase"/>
</dbReference>
<dbReference type="PANTHER" id="PTHR11774">
    <property type="entry name" value="GERANYLGERANYL TRANSFERASE TYPE BETA SUBUNIT"/>
    <property type="match status" value="1"/>
</dbReference>
<evidence type="ECO:0000256" key="3">
    <source>
        <dbReference type="ARBA" id="ARBA00022602"/>
    </source>
</evidence>
<evidence type="ECO:0000259" key="9">
    <source>
        <dbReference type="Pfam" id="PF00432"/>
    </source>
</evidence>
<protein>
    <recommendedName>
        <fullName evidence="9">Prenyltransferase alpha-alpha toroid domain-containing protein</fullName>
    </recommendedName>
</protein>
<comment type="cofactor">
    <cofactor evidence="1">
        <name>Zn(2+)</name>
        <dbReference type="ChEBI" id="CHEBI:29105"/>
    </cofactor>
</comment>
<gene>
    <name evidence="10" type="ORF">D0866_10771</name>
</gene>
<dbReference type="Gene3D" id="1.50.10.20">
    <property type="match status" value="1"/>
</dbReference>
<evidence type="ECO:0000313" key="11">
    <source>
        <dbReference type="Proteomes" id="UP000276864"/>
    </source>
</evidence>
<dbReference type="GO" id="GO:0004662">
    <property type="term" value="F:CAAX-protein geranylgeranyltransferase activity"/>
    <property type="evidence" value="ECO:0007669"/>
    <property type="project" value="TreeGrafter"/>
</dbReference>
<feature type="region of interest" description="Disordered" evidence="8">
    <location>
        <begin position="308"/>
        <end position="339"/>
    </location>
</feature>
<evidence type="ECO:0000313" key="10">
    <source>
        <dbReference type="EMBL" id="RMY26575.1"/>
    </source>
</evidence>
<dbReference type="PANTHER" id="PTHR11774:SF4">
    <property type="entry name" value="GERANYLGERANYL TRANSFERASE TYPE-1 SUBUNIT BETA"/>
    <property type="match status" value="1"/>
</dbReference>
<evidence type="ECO:0000256" key="5">
    <source>
        <dbReference type="ARBA" id="ARBA00022723"/>
    </source>
</evidence>
<keyword evidence="6" id="KW-0677">Repeat</keyword>
<proteinExistence type="inferred from homology"/>
<comment type="similarity">
    <text evidence="2">Belongs to the protein prenyltransferase subunit beta family.</text>
</comment>
<keyword evidence="5" id="KW-0479">Metal-binding</keyword>
<evidence type="ECO:0000256" key="6">
    <source>
        <dbReference type="ARBA" id="ARBA00022737"/>
    </source>
</evidence>
<evidence type="ECO:0000256" key="8">
    <source>
        <dbReference type="SAM" id="MobiDB-lite"/>
    </source>
</evidence>
<dbReference type="InterPro" id="IPR045089">
    <property type="entry name" value="PGGT1B-like"/>
</dbReference>
<dbReference type="GO" id="GO:0005953">
    <property type="term" value="C:CAAX-protein geranylgeranyltransferase complex"/>
    <property type="evidence" value="ECO:0007669"/>
    <property type="project" value="TreeGrafter"/>
</dbReference>
<dbReference type="InterPro" id="IPR001330">
    <property type="entry name" value="Prenyltrans"/>
</dbReference>
<keyword evidence="3" id="KW-0637">Prenyltransferase</keyword>
<feature type="domain" description="Prenyltransferase alpha-alpha toroid" evidence="9">
    <location>
        <begin position="39"/>
        <end position="442"/>
    </location>
</feature>
<keyword evidence="4" id="KW-0808">Transferase</keyword>
<comment type="caution">
    <text evidence="10">The sequence shown here is derived from an EMBL/GenBank/DDBJ whole genome shotgun (WGS) entry which is preliminary data.</text>
</comment>
<keyword evidence="7" id="KW-0862">Zinc</keyword>
<evidence type="ECO:0000256" key="7">
    <source>
        <dbReference type="ARBA" id="ARBA00022833"/>
    </source>
</evidence>
<dbReference type="EMBL" id="QWIM01001391">
    <property type="protein sequence ID" value="RMY26575.1"/>
    <property type="molecule type" value="Genomic_DNA"/>
</dbReference>
<dbReference type="SUPFAM" id="SSF48239">
    <property type="entry name" value="Terpenoid cyclases/Protein prenyltransferases"/>
    <property type="match status" value="1"/>
</dbReference>
<evidence type="ECO:0000256" key="2">
    <source>
        <dbReference type="ARBA" id="ARBA00010497"/>
    </source>
</evidence>
<sequence length="463" mass="51189">MAILSKDDSLVQPHLDKVRILRRIKNVLKPRFPLLTVTQARHIKYWTRCLKTFLPHQYTGNDSNRMYLAYFIISALDLLGALKTVPSEQERQDHINWVYRCQHPNGGFRMWPGTDFGELSNESNAPYDPANIPGTYFALATLLIYGDDLSRVQRKDCLKWLQRMQRTDGSFGETLVKGQIEGGSDSRLGFCAAGIRHILRGRTLGPITIDGETIGDIDLDGFVKCVQMSESFDGGIADEPFHEPQAGYTFCSLGALALIGRLNRPDSHDSGSPRAPVDPLRVLGWLVWRQTELTDPDAELDTDFHTSEAAPDHQHAEGKHITKGAMSPDDGLPAKQSPEKTVGGSIFDLLVDGAGMNGRTNKVADTCYAFWAGASLHILEAPSQCDQSAIRRYLLGKTQHGVLGGFGKFPGDLPDLYHSYLGLAALSLAGSDELKPLDGGMCLSKEARERLPAIWRSWQVEVD</sequence>
<dbReference type="GO" id="GO:0046872">
    <property type="term" value="F:metal ion binding"/>
    <property type="evidence" value="ECO:0007669"/>
    <property type="project" value="UniProtKB-KW"/>
</dbReference>
<evidence type="ECO:0000256" key="4">
    <source>
        <dbReference type="ARBA" id="ARBA00022679"/>
    </source>
</evidence>
<dbReference type="Pfam" id="PF00432">
    <property type="entry name" value="Prenyltrans"/>
    <property type="match status" value="1"/>
</dbReference>
<organism evidence="10 11">
    <name type="scientific">Hortaea werneckii</name>
    <name type="common">Black yeast</name>
    <name type="synonym">Cladosporium werneckii</name>
    <dbReference type="NCBI Taxonomy" id="91943"/>
    <lineage>
        <taxon>Eukaryota</taxon>
        <taxon>Fungi</taxon>
        <taxon>Dikarya</taxon>
        <taxon>Ascomycota</taxon>
        <taxon>Pezizomycotina</taxon>
        <taxon>Dothideomycetes</taxon>
        <taxon>Dothideomycetidae</taxon>
        <taxon>Mycosphaerellales</taxon>
        <taxon>Teratosphaeriaceae</taxon>
        <taxon>Hortaea</taxon>
    </lineage>
</organism>
<dbReference type="Proteomes" id="UP000276864">
    <property type="component" value="Unassembled WGS sequence"/>
</dbReference>
<dbReference type="AlphaFoldDB" id="A0A3M7AGB2"/>
<evidence type="ECO:0000256" key="1">
    <source>
        <dbReference type="ARBA" id="ARBA00001947"/>
    </source>
</evidence>
<reference evidence="10 11" key="1">
    <citation type="journal article" date="2018" name="BMC Genomics">
        <title>Genomic evidence for intraspecific hybridization in a clonal and extremely halotolerant yeast.</title>
        <authorList>
            <person name="Gostincar C."/>
            <person name="Stajich J.E."/>
            <person name="Zupancic J."/>
            <person name="Zalar P."/>
            <person name="Gunde-Cimerman N."/>
        </authorList>
    </citation>
    <scope>NUCLEOTIDE SEQUENCE [LARGE SCALE GENOMIC DNA]</scope>
    <source>
        <strain evidence="10 11">EXF-6651</strain>
    </source>
</reference>